<keyword evidence="2" id="KW-1185">Reference proteome</keyword>
<gene>
    <name evidence="1" type="ORF">PanWU01x14_286590</name>
</gene>
<dbReference type="EMBL" id="JXTB01000406">
    <property type="protein sequence ID" value="PON41813.1"/>
    <property type="molecule type" value="Genomic_DNA"/>
</dbReference>
<organism evidence="1 2">
    <name type="scientific">Parasponia andersonii</name>
    <name type="common">Sponia andersonii</name>
    <dbReference type="NCBI Taxonomy" id="3476"/>
    <lineage>
        <taxon>Eukaryota</taxon>
        <taxon>Viridiplantae</taxon>
        <taxon>Streptophyta</taxon>
        <taxon>Embryophyta</taxon>
        <taxon>Tracheophyta</taxon>
        <taxon>Spermatophyta</taxon>
        <taxon>Magnoliopsida</taxon>
        <taxon>eudicotyledons</taxon>
        <taxon>Gunneridae</taxon>
        <taxon>Pentapetalae</taxon>
        <taxon>rosids</taxon>
        <taxon>fabids</taxon>
        <taxon>Rosales</taxon>
        <taxon>Cannabaceae</taxon>
        <taxon>Parasponia</taxon>
    </lineage>
</organism>
<reference evidence="2" key="1">
    <citation type="submission" date="2016-06" db="EMBL/GenBank/DDBJ databases">
        <title>Parallel loss of symbiosis genes in relatives of nitrogen-fixing non-legume Parasponia.</title>
        <authorList>
            <person name="Van Velzen R."/>
            <person name="Holmer R."/>
            <person name="Bu F."/>
            <person name="Rutten L."/>
            <person name="Van Zeijl A."/>
            <person name="Liu W."/>
            <person name="Santuari L."/>
            <person name="Cao Q."/>
            <person name="Sharma T."/>
            <person name="Shen D."/>
            <person name="Roswanjaya Y."/>
            <person name="Wardhani T."/>
            <person name="Kalhor M.S."/>
            <person name="Jansen J."/>
            <person name="Van den Hoogen J."/>
            <person name="Gungor B."/>
            <person name="Hartog M."/>
            <person name="Hontelez J."/>
            <person name="Verver J."/>
            <person name="Yang W.-C."/>
            <person name="Schijlen E."/>
            <person name="Repin R."/>
            <person name="Schilthuizen M."/>
            <person name="Schranz E."/>
            <person name="Heidstra R."/>
            <person name="Miyata K."/>
            <person name="Fedorova E."/>
            <person name="Kohlen W."/>
            <person name="Bisseling T."/>
            <person name="Smit S."/>
            <person name="Geurts R."/>
        </authorList>
    </citation>
    <scope>NUCLEOTIDE SEQUENCE [LARGE SCALE GENOMIC DNA]</scope>
    <source>
        <strain evidence="2">cv. WU1-14</strain>
    </source>
</reference>
<evidence type="ECO:0000313" key="2">
    <source>
        <dbReference type="Proteomes" id="UP000237105"/>
    </source>
</evidence>
<comment type="caution">
    <text evidence="1">The sequence shown here is derived from an EMBL/GenBank/DDBJ whole genome shotgun (WGS) entry which is preliminary data.</text>
</comment>
<accession>A0A2P5AZ46</accession>
<protein>
    <submittedName>
        <fullName evidence="1">Uncharacterized protein</fullName>
    </submittedName>
</protein>
<proteinExistence type="predicted"/>
<dbReference type="AlphaFoldDB" id="A0A2P5AZ46"/>
<sequence length="264" mass="29531">MAQQPTCRLITPQASPQLPSQRAIRRRSLLTFMASLTKLSINRHILTASFETPLSTLELGYLLVIYHLEIINVMIATTNKINHVARNRIKSEVVEAINEGATFYVFVQPRMSPISNPISVHFTLQFIGGGTISGHRMIESYNFMKGDNTTTSQELKNHWKKHGIHSPSPRSPNSLFKYLFASVPANSKLAITDLTYLGHVDRNRELLSSTAFGIAANKPSSIIYECNSVLYLEVDAKMHQALEALHRLGEQAYSRGRGISFGFT</sequence>
<dbReference type="Proteomes" id="UP000237105">
    <property type="component" value="Unassembled WGS sequence"/>
</dbReference>
<evidence type="ECO:0000313" key="1">
    <source>
        <dbReference type="EMBL" id="PON41813.1"/>
    </source>
</evidence>
<name>A0A2P5AZ46_PARAD</name>